<dbReference type="GO" id="GO:0016491">
    <property type="term" value="F:oxidoreductase activity"/>
    <property type="evidence" value="ECO:0007669"/>
    <property type="project" value="UniProtKB-KW"/>
</dbReference>
<comment type="function">
    <text evidence="9">Participates actively in the response to hyperosmotic and heat shock by preventing the aggregation of stress-denatured proteins and by disaggregating proteins, also in an autonomous, DnaK-independent fashion. Unfolded proteins bind initially to DnaJ; upon interaction with the DnaJ-bound protein, DnaK hydrolyzes its bound ATP, resulting in the formation of a stable complex. GrpE releases ADP from DnaK; ATP binding to DnaK triggers the release of the substrate protein, thus completing the reaction cycle. Several rounds of ATP-dependent interactions between DnaJ, DnaK and GrpE are required for fully efficient folding. Also involved, together with DnaK and GrpE, in the DNA replication of plasmids through activation of initiation proteins.</text>
</comment>
<dbReference type="InterPro" id="IPR018253">
    <property type="entry name" value="DnaJ_domain_CS"/>
</dbReference>
<keyword evidence="8 9" id="KW-0143">Chaperone</keyword>
<feature type="binding site" evidence="9">
    <location>
        <position position="150"/>
    </location>
    <ligand>
        <name>Zn(2+)</name>
        <dbReference type="ChEBI" id="CHEBI:29105"/>
        <label>1</label>
    </ligand>
</feature>
<evidence type="ECO:0000256" key="8">
    <source>
        <dbReference type="ARBA" id="ARBA00023186"/>
    </source>
</evidence>
<evidence type="ECO:0000256" key="6">
    <source>
        <dbReference type="ARBA" id="ARBA00022833"/>
    </source>
</evidence>
<keyword evidence="4 9" id="KW-0677">Repeat</keyword>
<feature type="domain" description="CR-type" evidence="13">
    <location>
        <begin position="137"/>
        <end position="217"/>
    </location>
</feature>
<evidence type="ECO:0000256" key="1">
    <source>
        <dbReference type="ARBA" id="ARBA00022490"/>
    </source>
</evidence>
<comment type="cofactor">
    <cofactor evidence="9">
        <name>Zn(2+)</name>
        <dbReference type="ChEBI" id="CHEBI:29105"/>
    </cofactor>
    <text evidence="9">Binds 2 Zn(2+) ions per monomer.</text>
</comment>
<dbReference type="Pfam" id="PF00226">
    <property type="entry name" value="DnaJ"/>
    <property type="match status" value="1"/>
</dbReference>
<evidence type="ECO:0000256" key="2">
    <source>
        <dbReference type="ARBA" id="ARBA00022705"/>
    </source>
</evidence>
<dbReference type="InterPro" id="IPR036410">
    <property type="entry name" value="HSP_DnaJ_Cys-rich_dom_sf"/>
</dbReference>
<feature type="repeat" description="CXXCXGXG motif" evidence="9">
    <location>
        <begin position="205"/>
        <end position="212"/>
    </location>
</feature>
<feature type="binding site" evidence="9">
    <location>
        <position position="205"/>
    </location>
    <ligand>
        <name>Zn(2+)</name>
        <dbReference type="ChEBI" id="CHEBI:29105"/>
        <label>1</label>
    </ligand>
</feature>
<gene>
    <name evidence="9 14" type="primary">dnaJ</name>
    <name evidence="14" type="ORF">ACERK3_06150</name>
</gene>
<evidence type="ECO:0000256" key="10">
    <source>
        <dbReference type="PROSITE-ProRule" id="PRU00546"/>
    </source>
</evidence>
<dbReference type="Pfam" id="PF00684">
    <property type="entry name" value="DnaJ_CXXCXGXG"/>
    <property type="match status" value="1"/>
</dbReference>
<accession>A0ABV4U2X2</accession>
<dbReference type="RefSeq" id="WP_425344801.1">
    <property type="nucleotide sequence ID" value="NZ_JBGUBD010000003.1"/>
</dbReference>
<dbReference type="PROSITE" id="PS51188">
    <property type="entry name" value="ZF_CR"/>
    <property type="match status" value="1"/>
</dbReference>
<dbReference type="Proteomes" id="UP001575105">
    <property type="component" value="Unassembled WGS sequence"/>
</dbReference>
<feature type="binding site" evidence="9">
    <location>
        <position position="194"/>
    </location>
    <ligand>
        <name>Zn(2+)</name>
        <dbReference type="ChEBI" id="CHEBI:29105"/>
        <label>2</label>
    </ligand>
</feature>
<comment type="subcellular location">
    <subcellularLocation>
        <location evidence="9">Cytoplasm</location>
    </subcellularLocation>
</comment>
<dbReference type="Gene3D" id="2.60.260.20">
    <property type="entry name" value="Urease metallochaperone UreE, N-terminal domain"/>
    <property type="match status" value="2"/>
</dbReference>
<dbReference type="SUPFAM" id="SSF49493">
    <property type="entry name" value="HSP40/DnaJ peptide-binding domain"/>
    <property type="match status" value="2"/>
</dbReference>
<evidence type="ECO:0000259" key="13">
    <source>
        <dbReference type="PROSITE" id="PS51188"/>
    </source>
</evidence>
<comment type="subunit">
    <text evidence="9">Homodimer.</text>
</comment>
<feature type="binding site" evidence="9">
    <location>
        <position position="170"/>
    </location>
    <ligand>
        <name>Zn(2+)</name>
        <dbReference type="ChEBI" id="CHEBI:29105"/>
        <label>2</label>
    </ligand>
</feature>
<dbReference type="PANTHER" id="PTHR43096">
    <property type="entry name" value="DNAJ HOMOLOG 1, MITOCHONDRIAL-RELATED"/>
    <property type="match status" value="1"/>
</dbReference>
<dbReference type="CDD" id="cd10719">
    <property type="entry name" value="DnaJ_zf"/>
    <property type="match status" value="1"/>
</dbReference>
<evidence type="ECO:0000259" key="12">
    <source>
        <dbReference type="PROSITE" id="PS50076"/>
    </source>
</evidence>
<keyword evidence="3 9" id="KW-0479">Metal-binding</keyword>
<dbReference type="InterPro" id="IPR002939">
    <property type="entry name" value="DnaJ_C"/>
</dbReference>
<feature type="region of interest" description="Disordered" evidence="11">
    <location>
        <begin position="207"/>
        <end position="254"/>
    </location>
</feature>
<comment type="similarity">
    <text evidence="9">Belongs to the DnaJ family.</text>
</comment>
<keyword evidence="14" id="KW-0560">Oxidoreductase</keyword>
<dbReference type="NCBIfam" id="TIGR02349">
    <property type="entry name" value="DnaJ_bact"/>
    <property type="match status" value="1"/>
</dbReference>
<dbReference type="SUPFAM" id="SSF57938">
    <property type="entry name" value="DnaJ/Hsp40 cysteine-rich domain"/>
    <property type="match status" value="1"/>
</dbReference>
<evidence type="ECO:0000256" key="9">
    <source>
        <dbReference type="HAMAP-Rule" id="MF_01152"/>
    </source>
</evidence>
<dbReference type="InterPro" id="IPR008971">
    <property type="entry name" value="HSP40/DnaJ_pept-bd"/>
</dbReference>
<dbReference type="EMBL" id="JBGUBD010000003">
    <property type="protein sequence ID" value="MFA9477876.1"/>
    <property type="molecule type" value="Genomic_DNA"/>
</dbReference>
<feature type="domain" description="J" evidence="12">
    <location>
        <begin position="6"/>
        <end position="71"/>
    </location>
</feature>
<proteinExistence type="inferred from homology"/>
<evidence type="ECO:0000256" key="7">
    <source>
        <dbReference type="ARBA" id="ARBA00023016"/>
    </source>
</evidence>
<dbReference type="InterPro" id="IPR001305">
    <property type="entry name" value="HSP_DnaJ_Cys-rich_dom"/>
</dbReference>
<keyword evidence="5 9" id="KW-0863">Zinc-finger</keyword>
<dbReference type="InterPro" id="IPR036869">
    <property type="entry name" value="J_dom_sf"/>
</dbReference>
<name>A0ABV4U2X2_9BACT</name>
<dbReference type="PROSITE" id="PS50076">
    <property type="entry name" value="DNAJ_2"/>
    <property type="match status" value="1"/>
</dbReference>
<comment type="caution">
    <text evidence="14">The sequence shown here is derived from an EMBL/GenBank/DDBJ whole genome shotgun (WGS) entry which is preliminary data.</text>
</comment>
<dbReference type="InterPro" id="IPR012724">
    <property type="entry name" value="DnaJ"/>
</dbReference>
<dbReference type="Pfam" id="PF01556">
    <property type="entry name" value="DnaJ_C"/>
    <property type="match status" value="1"/>
</dbReference>
<evidence type="ECO:0000256" key="3">
    <source>
        <dbReference type="ARBA" id="ARBA00022723"/>
    </source>
</evidence>
<evidence type="ECO:0000256" key="4">
    <source>
        <dbReference type="ARBA" id="ARBA00022737"/>
    </source>
</evidence>
<feature type="compositionally biased region" description="Low complexity" evidence="11">
    <location>
        <begin position="237"/>
        <end position="254"/>
    </location>
</feature>
<dbReference type="PROSITE" id="PS00636">
    <property type="entry name" value="DNAJ_1"/>
    <property type="match status" value="1"/>
</dbReference>
<protein>
    <recommendedName>
        <fullName evidence="9">Chaperone protein DnaJ</fullName>
    </recommendedName>
</protein>
<feature type="repeat" description="CXXCXGXG motif" evidence="9">
    <location>
        <begin position="167"/>
        <end position="174"/>
    </location>
</feature>
<dbReference type="PRINTS" id="PR00625">
    <property type="entry name" value="JDOMAIN"/>
</dbReference>
<dbReference type="SMART" id="SM00271">
    <property type="entry name" value="DnaJ"/>
    <property type="match status" value="1"/>
</dbReference>
<feature type="binding site" evidence="9">
    <location>
        <position position="167"/>
    </location>
    <ligand>
        <name>Zn(2+)</name>
        <dbReference type="ChEBI" id="CHEBI:29105"/>
        <label>2</label>
    </ligand>
</feature>
<feature type="binding site" evidence="9">
    <location>
        <position position="153"/>
    </location>
    <ligand>
        <name>Zn(2+)</name>
        <dbReference type="ChEBI" id="CHEBI:29105"/>
        <label>1</label>
    </ligand>
</feature>
<dbReference type="SUPFAM" id="SSF46565">
    <property type="entry name" value="Chaperone J-domain"/>
    <property type="match status" value="1"/>
</dbReference>
<organism evidence="14 15">
    <name type="scientific">Natronomicrosphaera hydrolytica</name>
    <dbReference type="NCBI Taxonomy" id="3242702"/>
    <lineage>
        <taxon>Bacteria</taxon>
        <taxon>Pseudomonadati</taxon>
        <taxon>Planctomycetota</taxon>
        <taxon>Phycisphaerae</taxon>
        <taxon>Phycisphaerales</taxon>
        <taxon>Phycisphaeraceae</taxon>
        <taxon>Natronomicrosphaera</taxon>
    </lineage>
</organism>
<feature type="binding site" evidence="9">
    <location>
        <position position="208"/>
    </location>
    <ligand>
        <name>Zn(2+)</name>
        <dbReference type="ChEBI" id="CHEBI:29105"/>
        <label>1</label>
    </ligand>
</feature>
<comment type="domain">
    <text evidence="9">The J domain is necessary and sufficient to stimulate DnaK ATPase activity. Zinc center 1 plays an important role in the autonomous, DnaK-independent chaperone activity of DnaJ. Zinc center 2 is essential for interaction with DnaK and for DnaJ activity.</text>
</comment>
<reference evidence="14 15" key="1">
    <citation type="submission" date="2024-08" db="EMBL/GenBank/DDBJ databases">
        <title>Whole-genome sequencing of halo(alkali)philic microorganisms from hypersaline lakes.</title>
        <authorList>
            <person name="Sorokin D.Y."/>
            <person name="Merkel A.Y."/>
            <person name="Messina E."/>
            <person name="Yakimov M."/>
        </authorList>
    </citation>
    <scope>NUCLEOTIDE SEQUENCE [LARGE SCALE GENOMIC DNA]</scope>
    <source>
        <strain evidence="14 15">AB-hyl4</strain>
    </source>
</reference>
<keyword evidence="15" id="KW-1185">Reference proteome</keyword>
<feature type="repeat" description="CXXCXGXG motif" evidence="9">
    <location>
        <begin position="191"/>
        <end position="198"/>
    </location>
</feature>
<keyword evidence="6 9" id="KW-0862">Zinc</keyword>
<keyword evidence="1 9" id="KW-0963">Cytoplasm</keyword>
<dbReference type="PANTHER" id="PTHR43096:SF48">
    <property type="entry name" value="CHAPERONE PROTEIN DNAJ"/>
    <property type="match status" value="1"/>
</dbReference>
<keyword evidence="7 9" id="KW-0346">Stress response</keyword>
<dbReference type="HAMAP" id="MF_01152">
    <property type="entry name" value="DnaJ"/>
    <property type="match status" value="1"/>
</dbReference>
<dbReference type="Gene3D" id="2.10.230.10">
    <property type="entry name" value="Heat shock protein DnaJ, cysteine-rich domain"/>
    <property type="match status" value="1"/>
</dbReference>
<dbReference type="Gene3D" id="1.10.287.110">
    <property type="entry name" value="DnaJ domain"/>
    <property type="match status" value="1"/>
</dbReference>
<evidence type="ECO:0000256" key="5">
    <source>
        <dbReference type="ARBA" id="ARBA00022771"/>
    </source>
</evidence>
<feature type="binding site" evidence="9">
    <location>
        <position position="191"/>
    </location>
    <ligand>
        <name>Zn(2+)</name>
        <dbReference type="ChEBI" id="CHEBI:29105"/>
        <label>2</label>
    </ligand>
</feature>
<evidence type="ECO:0000313" key="15">
    <source>
        <dbReference type="Proteomes" id="UP001575105"/>
    </source>
</evidence>
<dbReference type="InterPro" id="IPR001623">
    <property type="entry name" value="DnaJ_domain"/>
</dbReference>
<evidence type="ECO:0000256" key="11">
    <source>
        <dbReference type="SAM" id="MobiDB-lite"/>
    </source>
</evidence>
<evidence type="ECO:0000313" key="14">
    <source>
        <dbReference type="EMBL" id="MFA9477876.1"/>
    </source>
</evidence>
<feature type="repeat" description="CXXCXGXG motif" evidence="9">
    <location>
        <begin position="150"/>
        <end position="157"/>
    </location>
</feature>
<keyword evidence="2 9" id="KW-0235">DNA replication</keyword>
<feature type="zinc finger region" description="CR-type" evidence="10">
    <location>
        <begin position="137"/>
        <end position="217"/>
    </location>
</feature>
<dbReference type="CDD" id="cd06257">
    <property type="entry name" value="DnaJ"/>
    <property type="match status" value="1"/>
</dbReference>
<sequence length="384" mass="41758">MATTRDYYEILGIERSASADQIKRAYRKLAMKYHPDRNPGDAEAEAKFKEAAEAYEILADADKRQRYDRYGHAGLRGTSAHDFSHMDAGDIFSMFEDIFGGAAGGMGGRGGARRNRARRGYDLETLVEISLEEVHAGVEREVEFTRQDACETCEGSGVKPGSKPVTCVTCAGSGQVAQSGFGGMFRMVTTCPACNGAGQVVRDKCTDCKGSGRQPRDRKLSVKIPPGIHDGQAIRVPGEGEPGSDPGGAASATPGLRGDLHVVIRVAQHELFTREDDHLILKMPISFTQAALGAKVNVPTLEGEQEITIKPGTQHGELVRLRGHGLPNLRNSQRGELVVVLLIEVPKKLSEKQSELLRAYAETEDRAVMPESSSFWDKIKTYLS</sequence>
<dbReference type="NCBIfam" id="NF008035">
    <property type="entry name" value="PRK10767.1"/>
    <property type="match status" value="1"/>
</dbReference>
<dbReference type="CDD" id="cd10747">
    <property type="entry name" value="DnaJ_C"/>
    <property type="match status" value="1"/>
</dbReference>